<dbReference type="GO" id="GO:0004657">
    <property type="term" value="F:proline dehydrogenase activity"/>
    <property type="evidence" value="ECO:0007669"/>
    <property type="project" value="UniProtKB-EC"/>
</dbReference>
<dbReference type="GO" id="GO:0006560">
    <property type="term" value="P:proline metabolic process"/>
    <property type="evidence" value="ECO:0007669"/>
    <property type="project" value="UniProtKB-KW"/>
</dbReference>
<organism evidence="8 9">
    <name type="scientific">Stephanodiscus triporus</name>
    <dbReference type="NCBI Taxonomy" id="2934178"/>
    <lineage>
        <taxon>Eukaryota</taxon>
        <taxon>Sar</taxon>
        <taxon>Stramenopiles</taxon>
        <taxon>Ochrophyta</taxon>
        <taxon>Bacillariophyta</taxon>
        <taxon>Coscinodiscophyceae</taxon>
        <taxon>Thalassiosirophycidae</taxon>
        <taxon>Stephanodiscales</taxon>
        <taxon>Stephanodiscaceae</taxon>
        <taxon>Stephanodiscus</taxon>
    </lineage>
</organism>
<dbReference type="InterPro" id="IPR002872">
    <property type="entry name" value="Proline_DH_dom"/>
</dbReference>
<feature type="compositionally biased region" description="Low complexity" evidence="6">
    <location>
        <begin position="47"/>
        <end position="56"/>
    </location>
</feature>
<protein>
    <recommendedName>
        <fullName evidence="2 5">Proline dehydrogenase</fullName>
        <ecNumber evidence="2 5">1.5.5.2</ecNumber>
    </recommendedName>
</protein>
<dbReference type="PANTHER" id="PTHR13914:SF0">
    <property type="entry name" value="PROLINE DEHYDROGENASE 1, MITOCHONDRIAL"/>
    <property type="match status" value="1"/>
</dbReference>
<keyword evidence="3 5" id="KW-0560">Oxidoreductase</keyword>
<dbReference type="SUPFAM" id="SSF51730">
    <property type="entry name" value="FAD-linked oxidoreductase"/>
    <property type="match status" value="1"/>
</dbReference>
<comment type="catalytic activity">
    <reaction evidence="5">
        <text>L-proline + a quinone = (S)-1-pyrroline-5-carboxylate + a quinol + H(+)</text>
        <dbReference type="Rhea" id="RHEA:23784"/>
        <dbReference type="ChEBI" id="CHEBI:15378"/>
        <dbReference type="ChEBI" id="CHEBI:17388"/>
        <dbReference type="ChEBI" id="CHEBI:24646"/>
        <dbReference type="ChEBI" id="CHEBI:60039"/>
        <dbReference type="ChEBI" id="CHEBI:132124"/>
        <dbReference type="EC" id="1.5.5.2"/>
    </reaction>
</comment>
<dbReference type="PROSITE" id="PS50222">
    <property type="entry name" value="EF_HAND_2"/>
    <property type="match status" value="1"/>
</dbReference>
<evidence type="ECO:0000313" key="8">
    <source>
        <dbReference type="EMBL" id="KAL3799704.1"/>
    </source>
</evidence>
<dbReference type="EC" id="1.5.5.2" evidence="2 5"/>
<dbReference type="EMBL" id="JALLAZ020000239">
    <property type="protein sequence ID" value="KAL3799704.1"/>
    <property type="molecule type" value="Genomic_DNA"/>
</dbReference>
<evidence type="ECO:0000256" key="5">
    <source>
        <dbReference type="RuleBase" id="RU364054"/>
    </source>
</evidence>
<proteinExistence type="inferred from homology"/>
<feature type="region of interest" description="Disordered" evidence="6">
    <location>
        <begin position="28"/>
        <end position="56"/>
    </location>
</feature>
<keyword evidence="4 5" id="KW-0642">Proline metabolism</keyword>
<evidence type="ECO:0000256" key="6">
    <source>
        <dbReference type="SAM" id="MobiDB-lite"/>
    </source>
</evidence>
<keyword evidence="9" id="KW-1185">Reference proteome</keyword>
<dbReference type="InterPro" id="IPR015659">
    <property type="entry name" value="Proline_oxidase"/>
</dbReference>
<dbReference type="Proteomes" id="UP001530315">
    <property type="component" value="Unassembled WGS sequence"/>
</dbReference>
<comment type="function">
    <text evidence="5">Converts proline to delta-1-pyrroline-5-carboxylate.</text>
</comment>
<evidence type="ECO:0000256" key="3">
    <source>
        <dbReference type="ARBA" id="ARBA00023002"/>
    </source>
</evidence>
<name>A0ABD3QH05_9STRA</name>
<comment type="similarity">
    <text evidence="1 5">Belongs to the proline oxidase family.</text>
</comment>
<dbReference type="InterPro" id="IPR011992">
    <property type="entry name" value="EF-hand-dom_pair"/>
</dbReference>
<dbReference type="InterPro" id="IPR002048">
    <property type="entry name" value="EF_hand_dom"/>
</dbReference>
<dbReference type="PANTHER" id="PTHR13914">
    <property type="entry name" value="PROLINE OXIDASE"/>
    <property type="match status" value="1"/>
</dbReference>
<comment type="caution">
    <text evidence="8">The sequence shown here is derived from an EMBL/GenBank/DDBJ whole genome shotgun (WGS) entry which is preliminary data.</text>
</comment>
<dbReference type="AlphaFoldDB" id="A0ABD3QH05"/>
<evidence type="ECO:0000256" key="1">
    <source>
        <dbReference type="ARBA" id="ARBA00005869"/>
    </source>
</evidence>
<keyword evidence="5" id="KW-0285">Flavoprotein</keyword>
<evidence type="ECO:0000256" key="4">
    <source>
        <dbReference type="ARBA" id="ARBA00023062"/>
    </source>
</evidence>
<dbReference type="Pfam" id="PF01619">
    <property type="entry name" value="Pro_dh"/>
    <property type="match status" value="1"/>
</dbReference>
<evidence type="ECO:0000256" key="2">
    <source>
        <dbReference type="ARBA" id="ARBA00012695"/>
    </source>
</evidence>
<gene>
    <name evidence="8" type="ORF">ACHAW5_000391</name>
</gene>
<comment type="cofactor">
    <cofactor evidence="5">
        <name>FAD</name>
        <dbReference type="ChEBI" id="CHEBI:57692"/>
    </cofactor>
</comment>
<dbReference type="InterPro" id="IPR029041">
    <property type="entry name" value="FAD-linked_oxidoreductase-like"/>
</dbReference>
<keyword evidence="5" id="KW-0274">FAD</keyword>
<evidence type="ECO:0000259" key="7">
    <source>
        <dbReference type="PROSITE" id="PS50222"/>
    </source>
</evidence>
<reference evidence="8 9" key="1">
    <citation type="submission" date="2024-10" db="EMBL/GenBank/DDBJ databases">
        <title>Updated reference genomes for cyclostephanoid diatoms.</title>
        <authorList>
            <person name="Roberts W.R."/>
            <person name="Alverson A.J."/>
        </authorList>
    </citation>
    <scope>NUCLEOTIDE SEQUENCE [LARGE SCALE GENOMIC DNA]</scope>
    <source>
        <strain evidence="8 9">AJA276-08</strain>
    </source>
</reference>
<dbReference type="SUPFAM" id="SSF47473">
    <property type="entry name" value="EF-hand"/>
    <property type="match status" value="1"/>
</dbReference>
<dbReference type="Gene3D" id="3.20.20.220">
    <property type="match status" value="1"/>
</dbReference>
<feature type="compositionally biased region" description="Acidic residues" evidence="6">
    <location>
        <begin position="35"/>
        <end position="44"/>
    </location>
</feature>
<evidence type="ECO:0000313" key="9">
    <source>
        <dbReference type="Proteomes" id="UP001530315"/>
    </source>
</evidence>
<accession>A0ABD3QH05</accession>
<sequence>MSFVVRHAERLLGRPIAGAVDENVGPILDYAAEGGGDDDDDDDDRANTTTNTTTKNTTTINQPARVYDYASELECDRHAAAFASCVRSSAARDVSRSGRGFAAIKVTALGDPVLLERMSTAIVEVKNLFGKFDVRGTGSIGREDFVGCYERCFHVNDGKLVDILEMLRVDSPGGGDMIDYISFSQLFTPYTLSTFTSKCNDVGPLVLATPSDEEVALLKRTSERLHALAEEASRCGTRLLIDAEHTKYQPAIDNLVLELQRKYNAKDRSDRPVIFNTYQDVTERVMTDLKRSERFDFHFAAKLVRDPIHETAERTHRCYDEVVELLLRHRCRHGPGLEIMIATHNETSIRKATDLMTELGLVPNDESVHFAQLYGMSDYLTFTLGHHGYNAFKYLPYGKVREVMPYLYWGTQERSCVYSTMS</sequence>
<feature type="domain" description="EF-hand" evidence="7">
    <location>
        <begin position="120"/>
        <end position="155"/>
    </location>
</feature>